<reference evidence="1 2" key="1">
    <citation type="journal article" date="2012" name="J. Bacteriol.">
        <title>Genome sequences of type strains of seven species of the marine bacterium Pseudoalteromonas.</title>
        <authorList>
            <person name="Xie B.B."/>
            <person name="Shu Y.L."/>
            <person name="Qin Q.L."/>
            <person name="Rong J.C."/>
            <person name="Zhang X.Y."/>
            <person name="Chen X.L."/>
            <person name="Shi M."/>
            <person name="He H.L."/>
            <person name="Zhou B.C."/>
            <person name="Zhang Y.Z."/>
        </authorList>
    </citation>
    <scope>NUCLEOTIDE SEQUENCE [LARGE SCALE GENOMIC DNA]</scope>
    <source>
        <strain evidence="1 2">A 37-1-2</strain>
    </source>
</reference>
<name>A0A290S210_9GAMM</name>
<evidence type="ECO:0000313" key="2">
    <source>
        <dbReference type="Proteomes" id="UP000016505"/>
    </source>
</evidence>
<evidence type="ECO:0000313" key="1">
    <source>
        <dbReference type="EMBL" id="ATC86146.1"/>
    </source>
</evidence>
<gene>
    <name evidence="1" type="ORF">PARC_a1535</name>
</gene>
<dbReference type="AlphaFoldDB" id="A0A290S210"/>
<protein>
    <submittedName>
        <fullName evidence="1">Uncharacterized protein</fullName>
    </submittedName>
</protein>
<sequence>MNTQSAAEKMLESGLFYNEVLLARAFGESAANGARCIKNICNNDRYTVEIKETPIKCIKVTGIDGRRVTIDQLQNTALLFKRPSLLVGGQAHGHR</sequence>
<proteinExistence type="predicted"/>
<dbReference type="KEGG" id="part:PARC_a1535"/>
<dbReference type="EMBL" id="CP011025">
    <property type="protein sequence ID" value="ATC86146.1"/>
    <property type="molecule type" value="Genomic_DNA"/>
</dbReference>
<dbReference type="OrthoDB" id="6293471at2"/>
<dbReference type="RefSeq" id="WP_010553455.1">
    <property type="nucleotide sequence ID" value="NZ_CP011025.1"/>
</dbReference>
<organism evidence="1 2">
    <name type="scientific">Pseudoalteromonas arctica A 37-1-2</name>
    <dbReference type="NCBI Taxonomy" id="1117313"/>
    <lineage>
        <taxon>Bacteria</taxon>
        <taxon>Pseudomonadati</taxon>
        <taxon>Pseudomonadota</taxon>
        <taxon>Gammaproteobacteria</taxon>
        <taxon>Alteromonadales</taxon>
        <taxon>Pseudoalteromonadaceae</taxon>
        <taxon>Pseudoalteromonas</taxon>
    </lineage>
</organism>
<dbReference type="Proteomes" id="UP000016505">
    <property type="component" value="Chromosome I"/>
</dbReference>
<accession>A0A290S210</accession>